<dbReference type="AlphaFoldDB" id="A0AAV2E5K1"/>
<dbReference type="Proteomes" id="UP001497516">
    <property type="component" value="Chromosome 4"/>
</dbReference>
<dbReference type="EMBL" id="OZ034817">
    <property type="protein sequence ID" value="CAL1381099.1"/>
    <property type="molecule type" value="Genomic_DNA"/>
</dbReference>
<accession>A0AAV2E5K1</accession>
<reference evidence="1 2" key="1">
    <citation type="submission" date="2024-04" db="EMBL/GenBank/DDBJ databases">
        <authorList>
            <person name="Fracassetti M."/>
        </authorList>
    </citation>
    <scope>NUCLEOTIDE SEQUENCE [LARGE SCALE GENOMIC DNA]</scope>
</reference>
<evidence type="ECO:0000313" key="2">
    <source>
        <dbReference type="Proteomes" id="UP001497516"/>
    </source>
</evidence>
<gene>
    <name evidence="1" type="ORF">LTRI10_LOCUS22502</name>
</gene>
<evidence type="ECO:0000313" key="1">
    <source>
        <dbReference type="EMBL" id="CAL1381099.1"/>
    </source>
</evidence>
<proteinExistence type="predicted"/>
<organism evidence="1 2">
    <name type="scientific">Linum trigynum</name>
    <dbReference type="NCBI Taxonomy" id="586398"/>
    <lineage>
        <taxon>Eukaryota</taxon>
        <taxon>Viridiplantae</taxon>
        <taxon>Streptophyta</taxon>
        <taxon>Embryophyta</taxon>
        <taxon>Tracheophyta</taxon>
        <taxon>Spermatophyta</taxon>
        <taxon>Magnoliopsida</taxon>
        <taxon>eudicotyledons</taxon>
        <taxon>Gunneridae</taxon>
        <taxon>Pentapetalae</taxon>
        <taxon>rosids</taxon>
        <taxon>fabids</taxon>
        <taxon>Malpighiales</taxon>
        <taxon>Linaceae</taxon>
        <taxon>Linum</taxon>
    </lineage>
</organism>
<sequence>MRQKLKITVWTRTITIKIGAHKERAKITASNPKIATEIFGALGVNLEGQPMREKQKVSVIDSQPLSSEPARYIEVVTSRIVAEMSGRDPPSLQRVKVLA</sequence>
<name>A0AAV2E5K1_9ROSI</name>
<protein>
    <submittedName>
        <fullName evidence="1">Uncharacterized protein</fullName>
    </submittedName>
</protein>
<keyword evidence="2" id="KW-1185">Reference proteome</keyword>